<feature type="region of interest" description="Disordered" evidence="1">
    <location>
        <begin position="155"/>
        <end position="175"/>
    </location>
</feature>
<dbReference type="OrthoDB" id="7067800at2"/>
<dbReference type="Pfam" id="PF04199">
    <property type="entry name" value="Cyclase"/>
    <property type="match status" value="1"/>
</dbReference>
<dbReference type="PANTHER" id="PTHR34861:SF10">
    <property type="entry name" value="CYCLASE"/>
    <property type="match status" value="1"/>
</dbReference>
<proteinExistence type="predicted"/>
<gene>
    <name evidence="2" type="ORF">AVL61_00655</name>
</gene>
<evidence type="ECO:0000313" key="3">
    <source>
        <dbReference type="Proteomes" id="UP000053512"/>
    </source>
</evidence>
<dbReference type="GO" id="GO:0004061">
    <property type="term" value="F:arylformamidase activity"/>
    <property type="evidence" value="ECO:0007669"/>
    <property type="project" value="InterPro"/>
</dbReference>
<evidence type="ECO:0000313" key="2">
    <source>
        <dbReference type="EMBL" id="KUG61471.1"/>
    </source>
</evidence>
<reference evidence="3" key="1">
    <citation type="submission" date="2015-12" db="EMBL/GenBank/DDBJ databases">
        <authorList>
            <person name="Nair G.R."/>
            <person name="Kaur G."/>
            <person name="Mayilraj S."/>
        </authorList>
    </citation>
    <scope>NUCLEOTIDE SEQUENCE [LARGE SCALE GENOMIC DNA]</scope>
    <source>
        <strain evidence="3">CD08_4</strain>
    </source>
</reference>
<feature type="region of interest" description="Disordered" evidence="1">
    <location>
        <begin position="1"/>
        <end position="20"/>
    </location>
</feature>
<dbReference type="Gene3D" id="3.50.30.50">
    <property type="entry name" value="Putative cyclase"/>
    <property type="match status" value="1"/>
</dbReference>
<accession>A0A0W8IMW2</accession>
<dbReference type="AlphaFoldDB" id="A0A0W8IMW2"/>
<name>A0A0W8IMW2_KOCRO</name>
<evidence type="ECO:0000256" key="1">
    <source>
        <dbReference type="SAM" id="MobiDB-lite"/>
    </source>
</evidence>
<dbReference type="InterPro" id="IPR007325">
    <property type="entry name" value="KFase/CYL"/>
</dbReference>
<dbReference type="PANTHER" id="PTHR34861">
    <property type="match status" value="1"/>
</dbReference>
<organism evidence="2 3">
    <name type="scientific">Kocuria rosea subsp. polaris</name>
    <dbReference type="NCBI Taxonomy" id="136273"/>
    <lineage>
        <taxon>Bacteria</taxon>
        <taxon>Bacillati</taxon>
        <taxon>Actinomycetota</taxon>
        <taxon>Actinomycetes</taxon>
        <taxon>Micrococcales</taxon>
        <taxon>Micrococcaceae</taxon>
        <taxon>Kocuria</taxon>
    </lineage>
</organism>
<protein>
    <submittedName>
        <fullName evidence="2">Cyclase</fullName>
    </submittedName>
</protein>
<dbReference type="RefSeq" id="WP_058872887.1">
    <property type="nucleotide sequence ID" value="NZ_LQBK01000004.1"/>
</dbReference>
<dbReference type="Proteomes" id="UP000053512">
    <property type="component" value="Unassembled WGS sequence"/>
</dbReference>
<comment type="caution">
    <text evidence="2">The sequence shown here is derived from an EMBL/GenBank/DDBJ whole genome shotgun (WGS) entry which is preliminary data.</text>
</comment>
<dbReference type="InterPro" id="IPR037175">
    <property type="entry name" value="KFase_sf"/>
</dbReference>
<dbReference type="GO" id="GO:0019441">
    <property type="term" value="P:L-tryptophan catabolic process to kynurenine"/>
    <property type="evidence" value="ECO:0007669"/>
    <property type="project" value="InterPro"/>
</dbReference>
<dbReference type="SUPFAM" id="SSF102198">
    <property type="entry name" value="Putative cyclase"/>
    <property type="match status" value="1"/>
</dbReference>
<sequence>MSKEALGRSPRWVRRPEDSTWGDFGPDDALGRLNLLTPEKVRQGVAEVQEGLSFALSLPLTLPGGTALNPNRLPPVVRPNRRQGRVNYNCRMGELTAGATDVLSDDLAVLHLQYSTQWDSLAHAGSMFDADGDGVPEPVYYNGFRAGTDVVGPSSVEDSGLETLHGSTTSSAGPLGIDGMARTGVQGRAVMIDLHAHLGDDRVLVDFDHLEAVMAADRVVVEEGDIVCLHTGWSEKVLAMDGNPDPELLHGSGAVLDGRDPALLRWITDSGLAALAADNYAVEAFPATPAEPPCALLPLHEHCLFKLGVHLGELWRLTPLAEHLRAHGRSRFLLTAPPLNLPGAAASPVTPIGTV</sequence>
<dbReference type="EMBL" id="LQBK01000004">
    <property type="protein sequence ID" value="KUG61471.1"/>
    <property type="molecule type" value="Genomic_DNA"/>
</dbReference>